<dbReference type="Proteomes" id="UP001057998">
    <property type="component" value="Chromosome 2"/>
</dbReference>
<evidence type="ECO:0000313" key="1">
    <source>
        <dbReference type="EMBL" id="UTV30795.1"/>
    </source>
</evidence>
<keyword evidence="2" id="KW-1185">Reference proteome</keyword>
<organism evidence="1 2">
    <name type="scientific">Photobacterium atrarenae</name>
    <dbReference type="NCBI Taxonomy" id="865757"/>
    <lineage>
        <taxon>Bacteria</taxon>
        <taxon>Pseudomonadati</taxon>
        <taxon>Pseudomonadota</taxon>
        <taxon>Gammaproteobacteria</taxon>
        <taxon>Vibrionales</taxon>
        <taxon>Vibrionaceae</taxon>
        <taxon>Photobacterium</taxon>
    </lineage>
</organism>
<accession>A0ABY5GNY4</accession>
<dbReference type="InterPro" id="IPR014347">
    <property type="entry name" value="Tautomerase/MIF_sf"/>
</dbReference>
<dbReference type="SUPFAM" id="SSF55331">
    <property type="entry name" value="Tautomerase/MIF"/>
    <property type="match status" value="1"/>
</dbReference>
<dbReference type="EMBL" id="CP101509">
    <property type="protein sequence ID" value="UTV30795.1"/>
    <property type="molecule type" value="Genomic_DNA"/>
</dbReference>
<name>A0ABY5GNY4_9GAMM</name>
<protein>
    <submittedName>
        <fullName evidence="1">4-oxalocrotonate tautomerase family protein</fullName>
    </submittedName>
</protein>
<sequence length="127" mass="14226">MPKLDLTLNTELPEETVSQVVTGLTELTQTLLNKQPDVTRIHVHQNQSLCYVNAAQVTGPSAFNLAIYITEGTNTEEQKAQWLQATYQLLNDVLGEGAPQLPNYISIHELDARDWGYNGLSQFARNR</sequence>
<proteinExistence type="predicted"/>
<evidence type="ECO:0000313" key="2">
    <source>
        <dbReference type="Proteomes" id="UP001057998"/>
    </source>
</evidence>
<dbReference type="RefSeq" id="WP_255392163.1">
    <property type="nucleotide sequence ID" value="NZ_CP101509.1"/>
</dbReference>
<dbReference type="Gene3D" id="3.30.429.10">
    <property type="entry name" value="Macrophage Migration Inhibitory Factor"/>
    <property type="match status" value="1"/>
</dbReference>
<gene>
    <name evidence="1" type="ORF">NNL38_19755</name>
</gene>
<reference evidence="1" key="1">
    <citation type="submission" date="2022-07" db="EMBL/GenBank/DDBJ databases">
        <title>Genome sequencing of Photobacterium atrarenae GJH2-4.</title>
        <authorList>
            <person name="Park S.-J."/>
        </authorList>
    </citation>
    <scope>NUCLEOTIDE SEQUENCE</scope>
    <source>
        <strain evidence="1">GJH2-4</strain>
    </source>
</reference>